<evidence type="ECO:0000256" key="1">
    <source>
        <dbReference type="SAM" id="SignalP"/>
    </source>
</evidence>
<dbReference type="EMBL" id="LT670818">
    <property type="protein sequence ID" value="SHG30785.1"/>
    <property type="molecule type" value="Genomic_DNA"/>
</dbReference>
<keyword evidence="1" id="KW-0732">Signal</keyword>
<accession>A0A1M5IRE2</accession>
<organism evidence="3 4">
    <name type="scientific">Bradyrhizobium erythrophlei</name>
    <dbReference type="NCBI Taxonomy" id="1437360"/>
    <lineage>
        <taxon>Bacteria</taxon>
        <taxon>Pseudomonadati</taxon>
        <taxon>Pseudomonadota</taxon>
        <taxon>Alphaproteobacteria</taxon>
        <taxon>Hyphomicrobiales</taxon>
        <taxon>Nitrobacteraceae</taxon>
        <taxon>Bradyrhizobium</taxon>
    </lineage>
</organism>
<dbReference type="PANTHER" id="PTHR11799:SF12">
    <property type="entry name" value="PARAOXONASE-RELATED"/>
    <property type="match status" value="1"/>
</dbReference>
<feature type="domain" description="SMP-30/Gluconolactonase/LRE-like region" evidence="2">
    <location>
        <begin position="89"/>
        <end position="302"/>
    </location>
</feature>
<dbReference type="SUPFAM" id="SSF63829">
    <property type="entry name" value="Calcium-dependent phosphotriesterase"/>
    <property type="match status" value="1"/>
</dbReference>
<dbReference type="InterPro" id="IPR051288">
    <property type="entry name" value="Serum_paraoxonase/arylesterase"/>
</dbReference>
<dbReference type="InterPro" id="IPR013658">
    <property type="entry name" value="SGL"/>
</dbReference>
<protein>
    <submittedName>
        <fullName evidence="3">Sugar lactone lactonase YvrE</fullName>
    </submittedName>
</protein>
<proteinExistence type="predicted"/>
<dbReference type="InterPro" id="IPR011042">
    <property type="entry name" value="6-blade_b-propeller_TolB-like"/>
</dbReference>
<sequence>MMRKPSPAKCANALGVAAQQIMTLRTLLLGLALAAGFQGCASAAEPLTPHRPTEISPLTIRGFNGPEDMQLTPDGKHIVVSELPLDWAHPQGPSLVLVDLPDDRVHPLSVKMQPESGWGDPACPVPAAFSTHGLFVSLRPDGHVQIIAVNHTGRESIEFIELVNGASGYNAIWRGCVAFDGGSFNDLVAYGSNGLIATIMLDKTLVGDKDPMAFLFSGAKTGYLAEWNPRTGWKRLPGSEAALNNGIQLSADSRFVWFTAWTSRQVLEYDLQAQRITRSVAVPFSPDNLTLKSDGTVIVAGIDDLARWRDCTAEEGHFCQDKLAFSVVTLDPKTFTVKPLFHGKPGLLQGASVALAIDNALYVGTATGDRLLKIPSVQLATPRKRGREVSKTRLSRGQIAYADRAETGNRRPEELGLSFSIKLNESEYQ</sequence>
<reference evidence="3 4" key="1">
    <citation type="submission" date="2016-11" db="EMBL/GenBank/DDBJ databases">
        <authorList>
            <person name="Jaros S."/>
            <person name="Januszkiewicz K."/>
            <person name="Wedrychowicz H."/>
        </authorList>
    </citation>
    <scope>NUCLEOTIDE SEQUENCE [LARGE SCALE GENOMIC DNA]</scope>
    <source>
        <strain evidence="3 4">GAS242</strain>
    </source>
</reference>
<feature type="signal peptide" evidence="1">
    <location>
        <begin position="1"/>
        <end position="43"/>
    </location>
</feature>
<gene>
    <name evidence="3" type="ORF">SAMN05444169_1748</name>
</gene>
<evidence type="ECO:0000313" key="4">
    <source>
        <dbReference type="Proteomes" id="UP000190675"/>
    </source>
</evidence>
<dbReference type="Gene3D" id="2.120.10.30">
    <property type="entry name" value="TolB, C-terminal domain"/>
    <property type="match status" value="1"/>
</dbReference>
<dbReference type="RefSeq" id="WP_172899833.1">
    <property type="nucleotide sequence ID" value="NZ_LT670818.1"/>
</dbReference>
<dbReference type="AlphaFoldDB" id="A0A1M5IRE2"/>
<feature type="chain" id="PRO_5011957245" evidence="1">
    <location>
        <begin position="44"/>
        <end position="429"/>
    </location>
</feature>
<dbReference type="PANTHER" id="PTHR11799">
    <property type="entry name" value="PARAOXONASE"/>
    <property type="match status" value="1"/>
</dbReference>
<evidence type="ECO:0000313" key="3">
    <source>
        <dbReference type="EMBL" id="SHG30785.1"/>
    </source>
</evidence>
<dbReference type="Pfam" id="PF08450">
    <property type="entry name" value="SGL"/>
    <property type="match status" value="1"/>
</dbReference>
<dbReference type="Proteomes" id="UP000190675">
    <property type="component" value="Chromosome I"/>
</dbReference>
<name>A0A1M5IRE2_9BRAD</name>
<evidence type="ECO:0000259" key="2">
    <source>
        <dbReference type="Pfam" id="PF08450"/>
    </source>
</evidence>